<dbReference type="EC" id="1.1.1.100" evidence="2"/>
<reference evidence="4" key="1">
    <citation type="submission" date="2021-02" db="EMBL/GenBank/DDBJ databases">
        <title>Genome sequence Cadophora malorum strain M34.</title>
        <authorList>
            <person name="Stefanovic E."/>
            <person name="Vu D."/>
            <person name="Scully C."/>
            <person name="Dijksterhuis J."/>
            <person name="Roader J."/>
            <person name="Houbraken J."/>
        </authorList>
    </citation>
    <scope>NUCLEOTIDE SEQUENCE</scope>
    <source>
        <strain evidence="4">M34</strain>
    </source>
</reference>
<comment type="caution">
    <text evidence="4">The sequence shown here is derived from an EMBL/GenBank/DDBJ whole genome shotgun (WGS) entry which is preliminary data.</text>
</comment>
<dbReference type="Proteomes" id="UP000664132">
    <property type="component" value="Unassembled WGS sequence"/>
</dbReference>
<dbReference type="EMBL" id="JAFJYH010000430">
    <property type="protein sequence ID" value="KAG4411892.1"/>
    <property type="molecule type" value="Genomic_DNA"/>
</dbReference>
<keyword evidence="5" id="KW-1185">Reference proteome</keyword>
<dbReference type="Gene3D" id="3.40.50.720">
    <property type="entry name" value="NAD(P)-binding Rossmann-like Domain"/>
    <property type="match status" value="1"/>
</dbReference>
<evidence type="ECO:0000256" key="1">
    <source>
        <dbReference type="ARBA" id="ARBA00006484"/>
    </source>
</evidence>
<dbReference type="PRINTS" id="PR00081">
    <property type="entry name" value="GDHRDH"/>
</dbReference>
<evidence type="ECO:0000256" key="2">
    <source>
        <dbReference type="ARBA" id="ARBA00012948"/>
    </source>
</evidence>
<dbReference type="GO" id="GO:0004316">
    <property type="term" value="F:3-oxoacyl-[acyl-carrier-protein] reductase (NADPH) activity"/>
    <property type="evidence" value="ECO:0007669"/>
    <property type="project" value="UniProtKB-EC"/>
</dbReference>
<evidence type="ECO:0000313" key="5">
    <source>
        <dbReference type="Proteomes" id="UP000664132"/>
    </source>
</evidence>
<evidence type="ECO:0000313" key="4">
    <source>
        <dbReference type="EMBL" id="KAG4411892.1"/>
    </source>
</evidence>
<protein>
    <recommendedName>
        <fullName evidence="2">3-oxoacyl-[acyl-carrier-protein] reductase</fullName>
        <ecNumber evidence="2">1.1.1.100</ecNumber>
    </recommendedName>
</protein>
<dbReference type="PANTHER" id="PTHR42879">
    <property type="entry name" value="3-OXOACYL-(ACYL-CARRIER-PROTEIN) REDUCTASE"/>
    <property type="match status" value="1"/>
</dbReference>
<accession>A0A8H7T2B9</accession>
<dbReference type="InterPro" id="IPR002347">
    <property type="entry name" value="SDR_fam"/>
</dbReference>
<dbReference type="AlphaFoldDB" id="A0A8H7T2B9"/>
<gene>
    <name evidence="4" type="ORF">IFR04_014983</name>
</gene>
<sequence>MSPDTLSLSGKIAIVTGSGRENGIGAAIAFALARNGASITINHVSDSVAPRAAAVAQRVEELGGKATVVQVDMSTPEGAARLVDETCKAFGVDRIDILVNNAISGSPKPLMEETKEGIDAMMGTALYGPIFLIQKVVPKMPPGGRIINIGSIASKMGVPMSPLYSAAKLGRGYGITINTIMPGPVSTDTNTGEVQKQTHARLVPLTRAEEREGRGEDIADAVLLLTSEMSRWITGQTISVSGGITGN</sequence>
<dbReference type="Pfam" id="PF13561">
    <property type="entry name" value="adh_short_C2"/>
    <property type="match status" value="1"/>
</dbReference>
<name>A0A8H7T2B9_9HELO</name>
<comment type="similarity">
    <text evidence="1">Belongs to the short-chain dehydrogenases/reductases (SDR) family.</text>
</comment>
<dbReference type="OrthoDB" id="47007at2759"/>
<organism evidence="4 5">
    <name type="scientific">Cadophora malorum</name>
    <dbReference type="NCBI Taxonomy" id="108018"/>
    <lineage>
        <taxon>Eukaryota</taxon>
        <taxon>Fungi</taxon>
        <taxon>Dikarya</taxon>
        <taxon>Ascomycota</taxon>
        <taxon>Pezizomycotina</taxon>
        <taxon>Leotiomycetes</taxon>
        <taxon>Helotiales</taxon>
        <taxon>Ploettnerulaceae</taxon>
        <taxon>Cadophora</taxon>
    </lineage>
</organism>
<dbReference type="InterPro" id="IPR036291">
    <property type="entry name" value="NAD(P)-bd_dom_sf"/>
</dbReference>
<evidence type="ECO:0000256" key="3">
    <source>
        <dbReference type="ARBA" id="ARBA00048508"/>
    </source>
</evidence>
<dbReference type="PANTHER" id="PTHR42879:SF2">
    <property type="entry name" value="3-OXOACYL-[ACYL-CARRIER-PROTEIN] REDUCTASE FABG"/>
    <property type="match status" value="1"/>
</dbReference>
<dbReference type="InterPro" id="IPR050259">
    <property type="entry name" value="SDR"/>
</dbReference>
<comment type="catalytic activity">
    <reaction evidence="3">
        <text>a (3R)-hydroxyacyl-[ACP] + NADP(+) = a 3-oxoacyl-[ACP] + NADPH + H(+)</text>
        <dbReference type="Rhea" id="RHEA:17397"/>
        <dbReference type="Rhea" id="RHEA-COMP:9916"/>
        <dbReference type="Rhea" id="RHEA-COMP:9945"/>
        <dbReference type="ChEBI" id="CHEBI:15378"/>
        <dbReference type="ChEBI" id="CHEBI:57783"/>
        <dbReference type="ChEBI" id="CHEBI:58349"/>
        <dbReference type="ChEBI" id="CHEBI:78776"/>
        <dbReference type="ChEBI" id="CHEBI:78827"/>
        <dbReference type="EC" id="1.1.1.100"/>
    </reaction>
</comment>
<dbReference type="SUPFAM" id="SSF51735">
    <property type="entry name" value="NAD(P)-binding Rossmann-fold domains"/>
    <property type="match status" value="1"/>
</dbReference>
<proteinExistence type="inferred from homology"/>